<dbReference type="InterPro" id="IPR009057">
    <property type="entry name" value="Homeodomain-like_sf"/>
</dbReference>
<proteinExistence type="predicted"/>
<dbReference type="GO" id="GO:0043565">
    <property type="term" value="F:sequence-specific DNA binding"/>
    <property type="evidence" value="ECO:0007669"/>
    <property type="project" value="InterPro"/>
</dbReference>
<dbReference type="PANTHER" id="PTHR43280:SF2">
    <property type="entry name" value="HTH-TYPE TRANSCRIPTIONAL REGULATOR EXSA"/>
    <property type="match status" value="1"/>
</dbReference>
<dbReference type="GO" id="GO:0003700">
    <property type="term" value="F:DNA-binding transcription factor activity"/>
    <property type="evidence" value="ECO:0007669"/>
    <property type="project" value="InterPro"/>
</dbReference>
<reference evidence="6 8" key="1">
    <citation type="journal article" date="2016" name="Plant Dis.">
        <title>Improved production of propionic acid using genome shuffling.</title>
        <authorList>
            <person name="Luna-Flores C.H."/>
            <person name="Palfreyman R.W."/>
            <person name="Kromer J.O."/>
            <person name="Nielsen L.K."/>
            <person name="Marcellin E."/>
        </authorList>
    </citation>
    <scope>NUCLEOTIDE SEQUENCE [LARGE SCALE GENOMIC DNA]</scope>
    <source>
        <strain evidence="6 8">F3E8</strain>
    </source>
</reference>
<dbReference type="SUPFAM" id="SSF46689">
    <property type="entry name" value="Homeodomain-like"/>
    <property type="match status" value="2"/>
</dbReference>
<organism evidence="5 7">
    <name type="scientific">Acidipropionibacterium acidipropionici</name>
    <dbReference type="NCBI Taxonomy" id="1748"/>
    <lineage>
        <taxon>Bacteria</taxon>
        <taxon>Bacillati</taxon>
        <taxon>Actinomycetota</taxon>
        <taxon>Actinomycetes</taxon>
        <taxon>Propionibacteriales</taxon>
        <taxon>Propionibacteriaceae</taxon>
        <taxon>Acidipropionibacterium</taxon>
    </lineage>
</organism>
<evidence type="ECO:0000313" key="7">
    <source>
        <dbReference type="Proteomes" id="UP000075221"/>
    </source>
</evidence>
<dbReference type="EMBL" id="CP014352">
    <property type="protein sequence ID" value="AMS04195.1"/>
    <property type="molecule type" value="Genomic_DNA"/>
</dbReference>
<evidence type="ECO:0000256" key="3">
    <source>
        <dbReference type="ARBA" id="ARBA00023163"/>
    </source>
</evidence>
<sequence>MITIFDRDKTLVYVNDAVRSQYGTTGDHIGDVAIGGYNVLDDPSVRALRAMVDLPRAFNGETVRRTDASIPDEMLTRRRDARDRDAETVHHDVMNFPLIDADGRVAYVVSIQAVRTVYRGRLEIEQAKHYLDEHWRDAFDLADIAKSSGFSRSHFARLFKKHTGRTPHQYYVDVRIGHIKEKLADPNLSIYQVFSACGVQYHGRAAGVFKERTGLTPSEYRRSLGLP</sequence>
<dbReference type="Gene3D" id="3.30.450.20">
    <property type="entry name" value="PAS domain"/>
    <property type="match status" value="1"/>
</dbReference>
<evidence type="ECO:0000313" key="5">
    <source>
        <dbReference type="EMBL" id="AMS04195.1"/>
    </source>
</evidence>
<keyword evidence="8" id="KW-1185">Reference proteome</keyword>
<dbReference type="Pfam" id="PF12833">
    <property type="entry name" value="HTH_18"/>
    <property type="match status" value="1"/>
</dbReference>
<evidence type="ECO:0000256" key="1">
    <source>
        <dbReference type="ARBA" id="ARBA00023015"/>
    </source>
</evidence>
<dbReference type="PROSITE" id="PS01124">
    <property type="entry name" value="HTH_ARAC_FAMILY_2"/>
    <property type="match status" value="1"/>
</dbReference>
<feature type="domain" description="HTH araC/xylS-type" evidence="4">
    <location>
        <begin position="125"/>
        <end position="223"/>
    </location>
</feature>
<dbReference type="AlphaFoldDB" id="A0AAC9AMM9"/>
<evidence type="ECO:0000313" key="6">
    <source>
        <dbReference type="EMBL" id="AOZ45689.1"/>
    </source>
</evidence>
<keyword evidence="2" id="KW-0238">DNA-binding</keyword>
<keyword evidence="1" id="KW-0805">Transcription regulation</keyword>
<dbReference type="InterPro" id="IPR018060">
    <property type="entry name" value="HTH_AraC"/>
</dbReference>
<reference evidence="5 7" key="2">
    <citation type="submission" date="2016-02" db="EMBL/GenBank/DDBJ databases">
        <title>Complete Genome Sequence of Propionibacterium acidipropionici ATCC 55737.</title>
        <authorList>
            <person name="Luna Flores C.H."/>
            <person name="Nielsen L.K."/>
            <person name="Marcellin E."/>
        </authorList>
    </citation>
    <scope>NUCLEOTIDE SEQUENCE [LARGE SCALE GENOMIC DNA]</scope>
    <source>
        <strain evidence="5 7">ATCC 55737</strain>
    </source>
</reference>
<dbReference type="PANTHER" id="PTHR43280">
    <property type="entry name" value="ARAC-FAMILY TRANSCRIPTIONAL REGULATOR"/>
    <property type="match status" value="1"/>
</dbReference>
<dbReference type="Gene3D" id="1.10.10.60">
    <property type="entry name" value="Homeodomain-like"/>
    <property type="match status" value="2"/>
</dbReference>
<protein>
    <recommendedName>
        <fullName evidence="4">HTH araC/xylS-type domain-containing protein</fullName>
    </recommendedName>
</protein>
<gene>
    <name evidence="6" type="ORF">A8L58_01995</name>
    <name evidence="5" type="ORF">AXH35_00525</name>
</gene>
<dbReference type="RefSeq" id="WP_062818779.1">
    <property type="nucleotide sequence ID" value="NZ_CP014352.1"/>
</dbReference>
<evidence type="ECO:0000259" key="4">
    <source>
        <dbReference type="PROSITE" id="PS01124"/>
    </source>
</evidence>
<dbReference type="SMART" id="SM00342">
    <property type="entry name" value="HTH_ARAC"/>
    <property type="match status" value="1"/>
</dbReference>
<dbReference type="Proteomes" id="UP000178666">
    <property type="component" value="Chromosome"/>
</dbReference>
<dbReference type="Proteomes" id="UP000075221">
    <property type="component" value="Chromosome"/>
</dbReference>
<keyword evidence="3" id="KW-0804">Transcription</keyword>
<evidence type="ECO:0000256" key="2">
    <source>
        <dbReference type="ARBA" id="ARBA00023125"/>
    </source>
</evidence>
<name>A0AAC9AMM9_9ACTN</name>
<dbReference type="EMBL" id="CP015970">
    <property type="protein sequence ID" value="AOZ45689.1"/>
    <property type="molecule type" value="Genomic_DNA"/>
</dbReference>
<evidence type="ECO:0000313" key="8">
    <source>
        <dbReference type="Proteomes" id="UP000178666"/>
    </source>
</evidence>
<accession>A0AAC9AMM9</accession>